<keyword evidence="2" id="KW-1185">Reference proteome</keyword>
<comment type="caution">
    <text evidence="1">The sequence shown here is derived from an EMBL/GenBank/DDBJ whole genome shotgun (WGS) entry which is preliminary data.</text>
</comment>
<evidence type="ECO:0000313" key="1">
    <source>
        <dbReference type="EMBL" id="KAK8572311.1"/>
    </source>
</evidence>
<dbReference type="EMBL" id="JBBPBM010000008">
    <property type="protein sequence ID" value="KAK8572311.1"/>
    <property type="molecule type" value="Genomic_DNA"/>
</dbReference>
<gene>
    <name evidence="1" type="ORF">V6N12_028366</name>
</gene>
<name>A0ABR2F5P9_9ROSI</name>
<protein>
    <submittedName>
        <fullName evidence="1">Uncharacterized protein</fullName>
    </submittedName>
</protein>
<organism evidence="1 2">
    <name type="scientific">Hibiscus sabdariffa</name>
    <name type="common">roselle</name>
    <dbReference type="NCBI Taxonomy" id="183260"/>
    <lineage>
        <taxon>Eukaryota</taxon>
        <taxon>Viridiplantae</taxon>
        <taxon>Streptophyta</taxon>
        <taxon>Embryophyta</taxon>
        <taxon>Tracheophyta</taxon>
        <taxon>Spermatophyta</taxon>
        <taxon>Magnoliopsida</taxon>
        <taxon>eudicotyledons</taxon>
        <taxon>Gunneridae</taxon>
        <taxon>Pentapetalae</taxon>
        <taxon>rosids</taxon>
        <taxon>malvids</taxon>
        <taxon>Malvales</taxon>
        <taxon>Malvaceae</taxon>
        <taxon>Malvoideae</taxon>
        <taxon>Hibiscus</taxon>
    </lineage>
</organism>
<dbReference type="Proteomes" id="UP001472677">
    <property type="component" value="Unassembled WGS sequence"/>
</dbReference>
<accession>A0ABR2F5P9</accession>
<proteinExistence type="predicted"/>
<sequence>MFVEGQMFETKKLKTQLWQNTHLSPKSDEKMWTNVRSTNRELLLSGSALIVSDQSDVHSTEQMTDQKKTLFSGKLKNVTCYDEVGAMLKD</sequence>
<evidence type="ECO:0000313" key="2">
    <source>
        <dbReference type="Proteomes" id="UP001472677"/>
    </source>
</evidence>
<reference evidence="1 2" key="1">
    <citation type="journal article" date="2024" name="G3 (Bethesda)">
        <title>Genome assembly of Hibiscus sabdariffa L. provides insights into metabolisms of medicinal natural products.</title>
        <authorList>
            <person name="Kim T."/>
        </authorList>
    </citation>
    <scope>NUCLEOTIDE SEQUENCE [LARGE SCALE GENOMIC DNA]</scope>
    <source>
        <strain evidence="1">TK-2024</strain>
        <tissue evidence="1">Old leaves</tissue>
    </source>
</reference>